<dbReference type="EMBL" id="MK919478">
    <property type="protein sequence ID" value="QDH48360.1"/>
    <property type="molecule type" value="Genomic_DNA"/>
</dbReference>
<gene>
    <name evidence="1" type="primary">21</name>
    <name evidence="1" type="ORF">SEA_ZIKO_21</name>
</gene>
<sequence>MAKDKVKKLKKKVLIHEMRIAQQGRELDELRARLAKLEHKQNPWNPYTINFDANSDFASVATDLVKRAAKRSMKDAARYL</sequence>
<accession>A0A514A509</accession>
<reference evidence="1 2" key="1">
    <citation type="submission" date="2019-05" db="EMBL/GenBank/DDBJ databases">
        <authorList>
            <person name="Hammer B.W."/>
            <person name="Bultman M.N."/>
            <person name="Callewaert L."/>
            <person name="Holmes X.D."/>
            <person name="Kurz K.E."/>
            <person name="Mukundan A."/>
            <person name="Rutledge M.R."/>
            <person name="Saini P."/>
            <person name="Searly J."/>
            <person name="Butela K.A."/>
            <person name="Garlena R.A."/>
            <person name="Russell D.A."/>
            <person name="Pope W.H."/>
            <person name="Jacobs-Sera D."/>
            <person name="Hatfull G.F."/>
        </authorList>
    </citation>
    <scope>NUCLEOTIDE SEQUENCE [LARGE SCALE GENOMIC DNA]</scope>
</reference>
<dbReference type="Proteomes" id="UP000319202">
    <property type="component" value="Segment"/>
</dbReference>
<organism evidence="1 2">
    <name type="scientific">Gordonia phage Ziko</name>
    <dbReference type="NCBI Taxonomy" id="2591193"/>
    <lineage>
        <taxon>Viruses</taxon>
        <taxon>Duplodnaviria</taxon>
        <taxon>Heunggongvirae</taxon>
        <taxon>Uroviricota</taxon>
        <taxon>Caudoviricetes</taxon>
        <taxon>Ronaldovirus</taxon>
        <taxon>Ronaldovirus ronaldo</taxon>
    </lineage>
</organism>
<proteinExistence type="predicted"/>
<evidence type="ECO:0000313" key="2">
    <source>
        <dbReference type="Proteomes" id="UP000319202"/>
    </source>
</evidence>
<evidence type="ECO:0000313" key="1">
    <source>
        <dbReference type="EMBL" id="QDH48360.1"/>
    </source>
</evidence>
<protein>
    <submittedName>
        <fullName evidence="1">Uncharacterized protein</fullName>
    </submittedName>
</protein>
<name>A0A514A509_9CAUD</name>